<dbReference type="InterPro" id="IPR016174">
    <property type="entry name" value="Di-haem_cyt_TM"/>
</dbReference>
<feature type="region of interest" description="Disordered" evidence="1">
    <location>
        <begin position="219"/>
        <end position="243"/>
    </location>
</feature>
<keyword evidence="2" id="KW-1133">Transmembrane helix</keyword>
<reference evidence="3" key="1">
    <citation type="journal article" date="2015" name="Nature">
        <title>Complex archaea that bridge the gap between prokaryotes and eukaryotes.</title>
        <authorList>
            <person name="Spang A."/>
            <person name="Saw J.H."/>
            <person name="Jorgensen S.L."/>
            <person name="Zaremba-Niedzwiedzka K."/>
            <person name="Martijn J."/>
            <person name="Lind A.E."/>
            <person name="van Eijk R."/>
            <person name="Schleper C."/>
            <person name="Guy L."/>
            <person name="Ettema T.J."/>
        </authorList>
    </citation>
    <scope>NUCLEOTIDE SEQUENCE</scope>
</reference>
<sequence>MVGTVSDETKREEAMGLLLQLHGQAQYALFVGSLLVLALTGLPQKFNSLGLSRWLMDSVGGIETLRLIHHIAGGVLIFSGLYHLALVLVAVLIFKVMTPLQMIPDGRDFRDAVQMVRYFLGLRRERVAFERPSYFQKFDHWVIVWSLALMGASGLIALFPVRAARLVSGEAVLAALQVHSDSAPLVVAWVLIVHLIYASLAPALFSHRAAILSGKTPRAGQAVPAAPEPAPGATAAAAAGDPD</sequence>
<evidence type="ECO:0000256" key="1">
    <source>
        <dbReference type="SAM" id="MobiDB-lite"/>
    </source>
</evidence>
<dbReference type="AlphaFoldDB" id="A0A0F8YAZ6"/>
<name>A0A0F8YAZ6_9ZZZZ</name>
<organism evidence="3">
    <name type="scientific">marine sediment metagenome</name>
    <dbReference type="NCBI Taxonomy" id="412755"/>
    <lineage>
        <taxon>unclassified sequences</taxon>
        <taxon>metagenomes</taxon>
        <taxon>ecological metagenomes</taxon>
    </lineage>
</organism>
<dbReference type="GO" id="GO:0022904">
    <property type="term" value="P:respiratory electron transport chain"/>
    <property type="evidence" value="ECO:0007669"/>
    <property type="project" value="InterPro"/>
</dbReference>
<feature type="transmembrane region" description="Helical" evidence="2">
    <location>
        <begin position="67"/>
        <end position="94"/>
    </location>
</feature>
<dbReference type="Gene3D" id="1.20.950.20">
    <property type="entry name" value="Transmembrane di-heme cytochromes, Chain C"/>
    <property type="match status" value="1"/>
</dbReference>
<evidence type="ECO:0000313" key="3">
    <source>
        <dbReference type="EMBL" id="KKK78543.1"/>
    </source>
</evidence>
<feature type="transmembrane region" description="Helical" evidence="2">
    <location>
        <begin position="183"/>
        <end position="205"/>
    </location>
</feature>
<feature type="non-terminal residue" evidence="3">
    <location>
        <position position="243"/>
    </location>
</feature>
<evidence type="ECO:0000256" key="2">
    <source>
        <dbReference type="SAM" id="Phobius"/>
    </source>
</evidence>
<protein>
    <recommendedName>
        <fullName evidence="4">Cytochrome b561 bacterial/Ni-hydrogenase domain-containing protein</fullName>
    </recommendedName>
</protein>
<gene>
    <name evidence="3" type="ORF">LCGC14_2842530</name>
</gene>
<keyword evidence="2" id="KW-0472">Membrane</keyword>
<feature type="transmembrane region" description="Helical" evidence="2">
    <location>
        <begin position="141"/>
        <end position="163"/>
    </location>
</feature>
<feature type="transmembrane region" description="Helical" evidence="2">
    <location>
        <begin position="27"/>
        <end position="47"/>
    </location>
</feature>
<dbReference type="SUPFAM" id="SSF81342">
    <property type="entry name" value="Transmembrane di-heme cytochromes"/>
    <property type="match status" value="1"/>
</dbReference>
<comment type="caution">
    <text evidence="3">The sequence shown here is derived from an EMBL/GenBank/DDBJ whole genome shotgun (WGS) entry which is preliminary data.</text>
</comment>
<keyword evidence="2" id="KW-0812">Transmembrane</keyword>
<dbReference type="GO" id="GO:0016020">
    <property type="term" value="C:membrane"/>
    <property type="evidence" value="ECO:0007669"/>
    <property type="project" value="InterPro"/>
</dbReference>
<accession>A0A0F8YAZ6</accession>
<proteinExistence type="predicted"/>
<evidence type="ECO:0008006" key="4">
    <source>
        <dbReference type="Google" id="ProtNLM"/>
    </source>
</evidence>
<dbReference type="EMBL" id="LAZR01054447">
    <property type="protein sequence ID" value="KKK78543.1"/>
    <property type="molecule type" value="Genomic_DNA"/>
</dbReference>